<reference evidence="2" key="1">
    <citation type="submission" date="2018-05" db="EMBL/GenBank/DDBJ databases">
        <authorList>
            <person name="Feng T."/>
        </authorList>
    </citation>
    <scope>NUCLEOTIDE SEQUENCE [LARGE SCALE GENOMIC DNA]</scope>
    <source>
        <strain evidence="2">S27</strain>
    </source>
</reference>
<organism evidence="1 2">
    <name type="scientific">Paraburkholderia lacunae</name>
    <dbReference type="NCBI Taxonomy" id="2211104"/>
    <lineage>
        <taxon>Bacteria</taxon>
        <taxon>Pseudomonadati</taxon>
        <taxon>Pseudomonadota</taxon>
        <taxon>Betaproteobacteria</taxon>
        <taxon>Burkholderiales</taxon>
        <taxon>Burkholderiaceae</taxon>
        <taxon>Paraburkholderia</taxon>
    </lineage>
</organism>
<dbReference type="AlphaFoldDB" id="A0A370N9C8"/>
<protein>
    <submittedName>
        <fullName evidence="1">Uncharacterized protein</fullName>
    </submittedName>
</protein>
<proteinExistence type="predicted"/>
<dbReference type="Proteomes" id="UP000254875">
    <property type="component" value="Unassembled WGS sequence"/>
</dbReference>
<keyword evidence="2" id="KW-1185">Reference proteome</keyword>
<sequence length="194" mass="21001">MSSKMKNEDRDSSNIFSILLKRMSMATILLAGWVFVGAPAYANGRNAALANDFKFFCMRGTPSYESLDAYASALKLPIKKDLSRDMGHRDRLRSRSWTVGSDTGPYELAAAEATQGDVKVETCGIGSADGNGNEIRADLTAHSNFGSSQDSVSPDGQIKTVVWTLSSGERIVLTHAITGPGFYLSHVEKSLRSK</sequence>
<gene>
    <name evidence="1" type="ORF">DLM46_14955</name>
</gene>
<accession>A0A370N9C8</accession>
<evidence type="ECO:0000313" key="1">
    <source>
        <dbReference type="EMBL" id="RDK02216.1"/>
    </source>
</evidence>
<dbReference type="EMBL" id="QHKS01000008">
    <property type="protein sequence ID" value="RDK02216.1"/>
    <property type="molecule type" value="Genomic_DNA"/>
</dbReference>
<comment type="caution">
    <text evidence="1">The sequence shown here is derived from an EMBL/GenBank/DDBJ whole genome shotgun (WGS) entry which is preliminary data.</text>
</comment>
<name>A0A370N9C8_9BURK</name>
<evidence type="ECO:0000313" key="2">
    <source>
        <dbReference type="Proteomes" id="UP000254875"/>
    </source>
</evidence>